<evidence type="ECO:0000259" key="2">
    <source>
        <dbReference type="Pfam" id="PF01847"/>
    </source>
</evidence>
<reference evidence="3 4" key="2">
    <citation type="journal article" date="2014" name="BMC Genomics">
        <title>An improved genome of the model marine alga Ostreococcus tauri unfolds by assessing Illumina de novo assemblies.</title>
        <authorList>
            <person name="Blanc-Mathieu R."/>
            <person name="Verhelst B."/>
            <person name="Derelle E."/>
            <person name="Rombauts S."/>
            <person name="Bouget F.Y."/>
            <person name="Carre I."/>
            <person name="Chateau A."/>
            <person name="Eyre-Walker A."/>
            <person name="Grimsley N."/>
            <person name="Moreau H."/>
            <person name="Piegu B."/>
            <person name="Rivals E."/>
            <person name="Schackwitz W."/>
            <person name="Van de Peer Y."/>
            <person name="Piganeau G."/>
        </authorList>
    </citation>
    <scope>NUCLEOTIDE SEQUENCE [LARGE SCALE GENOMIC DNA]</scope>
    <source>
        <strain evidence="4">OTTH 0595 / CCAP 157/2 / RCC745</strain>
    </source>
</reference>
<dbReference type="OrthoDB" id="549973at2759"/>
<dbReference type="CDD" id="cd05468">
    <property type="entry name" value="pVHL"/>
    <property type="match status" value="1"/>
</dbReference>
<dbReference type="InterPro" id="IPR024053">
    <property type="entry name" value="VHL_beta_dom"/>
</dbReference>
<organism evidence="3 4">
    <name type="scientific">Ostreococcus tauri</name>
    <name type="common">Marine green alga</name>
    <dbReference type="NCBI Taxonomy" id="70448"/>
    <lineage>
        <taxon>Eukaryota</taxon>
        <taxon>Viridiplantae</taxon>
        <taxon>Chlorophyta</taxon>
        <taxon>Mamiellophyceae</taxon>
        <taxon>Mamiellales</taxon>
        <taxon>Bathycoccaceae</taxon>
        <taxon>Ostreococcus</taxon>
    </lineage>
</organism>
<reference evidence="4" key="1">
    <citation type="journal article" date="2006" name="Proc. Natl. Acad. Sci. U.S.A.">
        <title>Genome analysis of the smallest free-living eukaryote Ostreococcus tauri unveils many unique features.</title>
        <authorList>
            <person name="Derelle E."/>
            <person name="Ferraz C."/>
            <person name="Rombauts S."/>
            <person name="Rouze P."/>
            <person name="Worden A.Z."/>
            <person name="Robbens S."/>
            <person name="Partensky F."/>
            <person name="Degroeve S."/>
            <person name="Echeynie S."/>
            <person name="Cooke R."/>
            <person name="Saeys Y."/>
            <person name="Wuyts J."/>
            <person name="Jabbari K."/>
            <person name="Bowler C."/>
            <person name="Panaud O."/>
            <person name="Piegu B."/>
            <person name="Ball S.G."/>
            <person name="Ral J.-P."/>
            <person name="Bouget F.-Y."/>
            <person name="Piganeau G."/>
            <person name="De Baets B."/>
            <person name="Picard A."/>
            <person name="Delseny M."/>
            <person name="Demaille J."/>
            <person name="Van de Peer Y."/>
            <person name="Moreau H."/>
        </authorList>
    </citation>
    <scope>NUCLEOTIDE SEQUENCE [LARGE SCALE GENOMIC DNA]</scope>
    <source>
        <strain evidence="4">OTTH 0595 / CCAP 157/2 / RCC745</strain>
    </source>
</reference>
<dbReference type="Gene3D" id="2.60.40.780">
    <property type="entry name" value="von Hippel-Lindau disease tumour suppressor, beta domain"/>
    <property type="match status" value="1"/>
</dbReference>
<dbReference type="InterPro" id="IPR022772">
    <property type="entry name" value="VHL_tumour_suppress_b/a_dom"/>
</dbReference>
<comment type="similarity">
    <text evidence="1">Belongs to the VHL family.</text>
</comment>
<accession>A0A090M8Y2</accession>
<dbReference type="EMBL" id="CAID01000007">
    <property type="protein sequence ID" value="CEF98584.1"/>
    <property type="molecule type" value="Genomic_DNA"/>
</dbReference>
<dbReference type="GeneID" id="9835442"/>
<keyword evidence="4" id="KW-1185">Reference proteome</keyword>
<dbReference type="KEGG" id="ota:OT_ostta07g00570"/>
<evidence type="ECO:0000313" key="4">
    <source>
        <dbReference type="Proteomes" id="UP000009170"/>
    </source>
</evidence>
<sequence length="197" mass="22534">MRAYERLVRRVDGRDARGTRREATRLTAARVSFARRTDAAVQTYWIDYDGRLRPYSTIASGETFDQGTYETHPWTFTTKASSRNGKAKSERRRCVVNDSPIYVVSGEEDVSDGSLNDREKKARVVEIRRPRVVDWSPDVHEAFSIGFKRAVRCFLLAHQRSRSTSADKGLGTMPNDMLLEIIARMAPMKRVYREIGA</sequence>
<dbReference type="InParanoid" id="A0A090M8Y2"/>
<gene>
    <name evidence="3" type="ORF">OT_ostta07g00570</name>
</gene>
<dbReference type="RefSeq" id="XP_003079758.1">
    <property type="nucleotide sequence ID" value="XM_003079710.1"/>
</dbReference>
<dbReference type="SUPFAM" id="SSF49468">
    <property type="entry name" value="VHL"/>
    <property type="match status" value="1"/>
</dbReference>
<dbReference type="Proteomes" id="UP000009170">
    <property type="component" value="Unassembled WGS sequence"/>
</dbReference>
<proteinExistence type="inferred from homology"/>
<dbReference type="Pfam" id="PF01847">
    <property type="entry name" value="VHL"/>
    <property type="match status" value="1"/>
</dbReference>
<dbReference type="AlphaFoldDB" id="A0A090M8Y2"/>
<name>A0A090M8Y2_OSTTA</name>
<evidence type="ECO:0000313" key="3">
    <source>
        <dbReference type="EMBL" id="CEF98584.1"/>
    </source>
</evidence>
<protein>
    <submittedName>
        <fullName evidence="3">von Hippel-Lindau disease tumour suppressor,beta/alpha domain</fullName>
    </submittedName>
</protein>
<dbReference type="InterPro" id="IPR037140">
    <property type="entry name" value="VHL_beta_dom_sf"/>
</dbReference>
<evidence type="ECO:0000256" key="1">
    <source>
        <dbReference type="ARBA" id="ARBA00010057"/>
    </source>
</evidence>
<dbReference type="InterPro" id="IPR036208">
    <property type="entry name" value="VHL_sf"/>
</dbReference>
<feature type="domain" description="von Hippel-Lindau disease tumour suppressor beta" evidence="2">
    <location>
        <begin position="27"/>
        <end position="81"/>
    </location>
</feature>
<comment type="caution">
    <text evidence="3">The sequence shown here is derived from an EMBL/GenBank/DDBJ whole genome shotgun (WGS) entry which is preliminary data.</text>
</comment>